<feature type="compositionally biased region" description="Polar residues" evidence="1">
    <location>
        <begin position="675"/>
        <end position="711"/>
    </location>
</feature>
<dbReference type="OrthoDB" id="5399099at2759"/>
<dbReference type="EMBL" id="KI966390">
    <property type="protein sequence ID" value="EWC48333.1"/>
    <property type="molecule type" value="Genomic_DNA"/>
</dbReference>
<protein>
    <submittedName>
        <fullName evidence="2">Uncharacterized protein</fullName>
    </submittedName>
</protein>
<keyword evidence="3" id="KW-1185">Reference proteome</keyword>
<dbReference type="HOGENOM" id="CLU_293012_0_0_1"/>
<dbReference type="InterPro" id="IPR017956">
    <property type="entry name" value="AT_hook_DNA-bd_motif"/>
</dbReference>
<feature type="region of interest" description="Disordered" evidence="1">
    <location>
        <begin position="98"/>
        <end position="138"/>
    </location>
</feature>
<gene>
    <name evidence="2" type="ORF">DRE_02102</name>
</gene>
<dbReference type="GO" id="GO:0003677">
    <property type="term" value="F:DNA binding"/>
    <property type="evidence" value="ECO:0007669"/>
    <property type="project" value="InterPro"/>
</dbReference>
<feature type="compositionally biased region" description="Basic residues" evidence="1">
    <location>
        <begin position="871"/>
        <end position="885"/>
    </location>
</feature>
<sequence>MAKLKVDPAIIAAAQATVALDNYSDWSARRVATYSRVLENALAKVKREVELAGYSSKSVSTVPFKQLFTAPDPASKWEWDPKTEHDLMNEVHIRRASCQQPRKQGYADASASRRKGIALQPRRLSPKKGASGSGSVFDNYRQNPNLRRSLLISGANPAVRPHYATILQQHASVLKPRKDTRATAGAVPSLAVLSARAFGRAIVMARDAEDLQGDSSWYSYCDESSCMYYLLTETLRGHITQLLCDALKEEWFPTDLASTLIAQSVDAGDAALTERLFHAAYQTSLDKNRSVARRKGELAPDPFSHILYMPDVLFRQISIAVADRPETMLDTWFRDVLFAGIGEIGSHAELPAVATTCLEMLLGIEVWEGGVHRRRMNRSGKPVRKKYESFDKAWLFQSKAAVQAKAADVAQDLVERLFEVGWGALVDRDETRATARAVLSNLVGHMVLWSRAFNHPHKEVSEGSSITARTLALCAVLLSGQDDASLSNNEVAEELVRLLLVTMIEASEDHGDARTGDEAADTFDLPDLAGYVAGVLSRVFSSPAQQQGFVEGLLGIAIGDTNPDFMQTPGAGDKAKLQQKRQNYVIAIFAYHLATCLADSSKSKATHSFAAEVEHRLVGLRISKRGLLKASDLKTPKFSNLVRDLAMSEARSSRWVYEPMLNEWVEVPAEAAATDCSNNGSGSRVSRKLNFSESQRPGNRHQTNQRQTINYVTPDDSLERLSNSEDDLEHDSTVYPPSTDTTMMEADAPTAADYPSLPNFLVEVSIYSPPKAATPISSPATSPILPLTSSSGLGGKISHVFGQSKRALRGAKRKRGEADGKPIFGGVENAPPKAAAGERKVRCPDDNAEDASRVYPDCDSMMDDPAVPVPARKRGRPKKHSNARKHVSEFTTNSDPTIVAPAVVIEQDPAYEPDSDDCNSSCNRPNALLARKRKREGFAGTHHNPANQSIGGQAQTAVKRGRGRPPTNSVAKIDVYQDELDLITSATATRRASTGGLVFGSTNTSKLNLEVGVKKSRLGEKSKTTVRGRTRRSMGVVA</sequence>
<feature type="region of interest" description="Disordered" evidence="1">
    <location>
        <begin position="1018"/>
        <end position="1038"/>
    </location>
</feature>
<dbReference type="SMART" id="SM00384">
    <property type="entry name" value="AT_hook"/>
    <property type="match status" value="2"/>
</dbReference>
<feature type="region of interest" description="Disordered" evidence="1">
    <location>
        <begin position="806"/>
        <end position="863"/>
    </location>
</feature>
<feature type="region of interest" description="Disordered" evidence="1">
    <location>
        <begin position="674"/>
        <end position="741"/>
    </location>
</feature>
<feature type="compositionally biased region" description="Polar residues" evidence="1">
    <location>
        <begin position="944"/>
        <end position="956"/>
    </location>
</feature>
<feature type="region of interest" description="Disordered" evidence="1">
    <location>
        <begin position="939"/>
        <end position="969"/>
    </location>
</feature>
<feature type="compositionally biased region" description="Basic and acidic residues" evidence="1">
    <location>
        <begin position="836"/>
        <end position="845"/>
    </location>
</feature>
<feature type="region of interest" description="Disordered" evidence="1">
    <location>
        <begin position="868"/>
        <end position="887"/>
    </location>
</feature>
<evidence type="ECO:0000313" key="2">
    <source>
        <dbReference type="EMBL" id="EWC48333.1"/>
    </source>
</evidence>
<accession>W7I7N2</accession>
<feature type="compositionally biased region" description="Basic residues" evidence="1">
    <location>
        <begin position="806"/>
        <end position="815"/>
    </location>
</feature>
<evidence type="ECO:0000256" key="1">
    <source>
        <dbReference type="SAM" id="MobiDB-lite"/>
    </source>
</evidence>
<organism evidence="2 3">
    <name type="scientific">Drechslerella stenobrocha 248</name>
    <dbReference type="NCBI Taxonomy" id="1043628"/>
    <lineage>
        <taxon>Eukaryota</taxon>
        <taxon>Fungi</taxon>
        <taxon>Dikarya</taxon>
        <taxon>Ascomycota</taxon>
        <taxon>Pezizomycotina</taxon>
        <taxon>Orbiliomycetes</taxon>
        <taxon>Orbiliales</taxon>
        <taxon>Orbiliaceae</taxon>
        <taxon>Drechslerella</taxon>
    </lineage>
</organism>
<dbReference type="AlphaFoldDB" id="W7I7N2"/>
<evidence type="ECO:0000313" key="3">
    <source>
        <dbReference type="Proteomes" id="UP000024837"/>
    </source>
</evidence>
<reference evidence="2 3" key="1">
    <citation type="submission" date="2013-05" db="EMBL/GenBank/DDBJ databases">
        <title>Drechslerella stenobrocha genome reveals carnivorous origination and mechanical trapping mechanism of predatory fungi.</title>
        <authorList>
            <person name="Liu X."/>
            <person name="Zhang W."/>
            <person name="Liu K."/>
        </authorList>
    </citation>
    <scope>NUCLEOTIDE SEQUENCE [LARGE SCALE GENOMIC DNA]</scope>
    <source>
        <strain evidence="2 3">248</strain>
    </source>
</reference>
<dbReference type="Proteomes" id="UP000024837">
    <property type="component" value="Unassembled WGS sequence"/>
</dbReference>
<proteinExistence type="predicted"/>
<name>W7I7N2_9PEZI</name>